<comment type="caution">
    <text evidence="1">The sequence shown here is derived from an EMBL/GenBank/DDBJ whole genome shotgun (WGS) entry which is preliminary data.</text>
</comment>
<evidence type="ECO:0000313" key="2">
    <source>
        <dbReference type="Proteomes" id="UP000235616"/>
    </source>
</evidence>
<gene>
    <name evidence="1" type="ORF">C0Z18_20665</name>
</gene>
<dbReference type="EMBL" id="PNYA01000020">
    <property type="protein sequence ID" value="PMS17185.1"/>
    <property type="molecule type" value="Genomic_DNA"/>
</dbReference>
<protein>
    <submittedName>
        <fullName evidence="1">Uncharacterized protein</fullName>
    </submittedName>
</protein>
<reference evidence="1 2" key="1">
    <citation type="submission" date="2018-01" db="EMBL/GenBank/DDBJ databases">
        <title>Whole genome analyses suggest that Burkholderia sensu lato contains two further novel genera in the rhizoxinica-symbiotica group Mycetohabitans gen. nov., and Trinickia gen. nov.: implications for the evolution of diazotrophy and nodulation in the Burkholderiaceae.</title>
        <authorList>
            <person name="Estrada-de los Santos P."/>
            <person name="Palmer M."/>
            <person name="Chavez-Ramirez B."/>
            <person name="Beukes C."/>
            <person name="Steenkamp E.T."/>
            <person name="Hirsch A.M."/>
            <person name="Manyaka P."/>
            <person name="Maluk M."/>
            <person name="Lafos M."/>
            <person name="Crook M."/>
            <person name="Gross E."/>
            <person name="Simon M.F."/>
            <person name="Bueno dos Reis Junior F."/>
            <person name="Poole P.S."/>
            <person name="Venter S.N."/>
            <person name="James E.K."/>
        </authorList>
    </citation>
    <scope>NUCLEOTIDE SEQUENCE [LARGE SCALE GENOMIC DNA]</scope>
    <source>
        <strain evidence="1 2">GIMN1.004</strain>
    </source>
</reference>
<keyword evidence="2" id="KW-1185">Reference proteome</keyword>
<dbReference type="OrthoDB" id="9128407at2"/>
<evidence type="ECO:0000313" key="1">
    <source>
        <dbReference type="EMBL" id="PMS17185.1"/>
    </source>
</evidence>
<dbReference type="AlphaFoldDB" id="A0A2N7VJ49"/>
<accession>A0A2N7VJ49</accession>
<proteinExistence type="predicted"/>
<dbReference type="RefSeq" id="WP_102647304.1">
    <property type="nucleotide sequence ID" value="NZ_PNYA01000020.1"/>
</dbReference>
<sequence>MSHGDHGTILVGSDNGTITISPATGTNLHWHQGRYIVATIKMSAGNSIPDGATINFSAGNSGNSANFVALPDVPADWKQIPIMVDAHDNTQGTATLPIRYDPTQDINALLTVTVHASAGTGWGPSPTPNEATAVSYTVLKSDPKVTCLGPTKTLLPIPTAADGDQLTPAKDAFTTKFTCQIVDDSTSPPTPLPEYIVEWHEAASGAQGLFDGLMNVYVAGTAAENLLAADNPFMFYSETQQGFYLRTETNAQGIAELYLVATHSNGSMALGLRAQYDFAETQEQGRPFLVVDVTATGPGLEESFPVVQGLVTSSTTGKTTLDYGQLSSAFVDVTVGKYPNQVPGDQIYLVVNGAIAAGPFKNPMENTPSWTWATQFAESLGYSDSGAHADELNSVLFVVSNIETGNVGPSLVTQFYGVGDNQQGIIPLGGPLGTPRLSPARSAINRNSLHSPITITFKLDQTYDNGWRAQAGDKVTAYATLTGFKTKSTTRRDPVQVATAQVTIVAGDLNKPTLSMQFANDDFHDWDSMDGQPWTEGQCYIVYTIERSGIPDQTSKVLAVTLNTANRS</sequence>
<organism evidence="1 2">
    <name type="scientific">Trinickia dabaoshanensis</name>
    <dbReference type="NCBI Taxonomy" id="564714"/>
    <lineage>
        <taxon>Bacteria</taxon>
        <taxon>Pseudomonadati</taxon>
        <taxon>Pseudomonadota</taxon>
        <taxon>Betaproteobacteria</taxon>
        <taxon>Burkholderiales</taxon>
        <taxon>Burkholderiaceae</taxon>
        <taxon>Trinickia</taxon>
    </lineage>
</organism>
<name>A0A2N7VJ49_9BURK</name>
<dbReference type="Proteomes" id="UP000235616">
    <property type="component" value="Unassembled WGS sequence"/>
</dbReference>